<organism evidence="3 4">
    <name type="scientific">Periconia macrospinosa</name>
    <dbReference type="NCBI Taxonomy" id="97972"/>
    <lineage>
        <taxon>Eukaryota</taxon>
        <taxon>Fungi</taxon>
        <taxon>Dikarya</taxon>
        <taxon>Ascomycota</taxon>
        <taxon>Pezizomycotina</taxon>
        <taxon>Dothideomycetes</taxon>
        <taxon>Pleosporomycetidae</taxon>
        <taxon>Pleosporales</taxon>
        <taxon>Massarineae</taxon>
        <taxon>Periconiaceae</taxon>
        <taxon>Periconia</taxon>
    </lineage>
</organism>
<dbReference type="OrthoDB" id="1921208at2759"/>
<reference evidence="3 4" key="1">
    <citation type="journal article" date="2018" name="Sci. Rep.">
        <title>Comparative genomics provides insights into the lifestyle and reveals functional heterogeneity of dark septate endophytic fungi.</title>
        <authorList>
            <person name="Knapp D.G."/>
            <person name="Nemeth J.B."/>
            <person name="Barry K."/>
            <person name="Hainaut M."/>
            <person name="Henrissat B."/>
            <person name="Johnson J."/>
            <person name="Kuo A."/>
            <person name="Lim J.H.P."/>
            <person name="Lipzen A."/>
            <person name="Nolan M."/>
            <person name="Ohm R.A."/>
            <person name="Tamas L."/>
            <person name="Grigoriev I.V."/>
            <person name="Spatafora J.W."/>
            <person name="Nagy L.G."/>
            <person name="Kovacs G.M."/>
        </authorList>
    </citation>
    <scope>NUCLEOTIDE SEQUENCE [LARGE SCALE GENOMIC DNA]</scope>
    <source>
        <strain evidence="3 4">DSE2036</strain>
    </source>
</reference>
<feature type="signal peptide" evidence="1">
    <location>
        <begin position="1"/>
        <end position="20"/>
    </location>
</feature>
<evidence type="ECO:0000259" key="2">
    <source>
        <dbReference type="SMART" id="SM00835"/>
    </source>
</evidence>
<name>A0A2V1DZ61_9PLEO</name>
<evidence type="ECO:0000256" key="1">
    <source>
        <dbReference type="SAM" id="SignalP"/>
    </source>
</evidence>
<evidence type="ECO:0000313" key="3">
    <source>
        <dbReference type="EMBL" id="PVI03497.1"/>
    </source>
</evidence>
<accession>A0A2V1DZ61</accession>
<dbReference type="SMART" id="SM00835">
    <property type="entry name" value="Cupin_1"/>
    <property type="match status" value="1"/>
</dbReference>
<feature type="chain" id="PRO_5016111852" description="Cupin type-1 domain-containing protein" evidence="1">
    <location>
        <begin position="21"/>
        <end position="249"/>
    </location>
</feature>
<dbReference type="Pfam" id="PF00190">
    <property type="entry name" value="Cupin_1"/>
    <property type="match status" value="1"/>
</dbReference>
<evidence type="ECO:0000313" key="4">
    <source>
        <dbReference type="Proteomes" id="UP000244855"/>
    </source>
</evidence>
<dbReference type="InterPro" id="IPR011051">
    <property type="entry name" value="RmlC_Cupin_sf"/>
</dbReference>
<dbReference type="InterPro" id="IPR014710">
    <property type="entry name" value="RmlC-like_jellyroll"/>
</dbReference>
<gene>
    <name evidence="3" type="ORF">DM02DRAFT_697304</name>
</gene>
<dbReference type="SUPFAM" id="SSF51182">
    <property type="entry name" value="RmlC-like cupins"/>
    <property type="match status" value="1"/>
</dbReference>
<proteinExistence type="predicted"/>
<feature type="domain" description="Cupin type-1" evidence="2">
    <location>
        <begin position="75"/>
        <end position="220"/>
    </location>
</feature>
<dbReference type="EMBL" id="KZ805330">
    <property type="protein sequence ID" value="PVI03497.1"/>
    <property type="molecule type" value="Genomic_DNA"/>
</dbReference>
<protein>
    <recommendedName>
        <fullName evidence="2">Cupin type-1 domain-containing protein</fullName>
    </recommendedName>
</protein>
<keyword evidence="4" id="KW-1185">Reference proteome</keyword>
<dbReference type="InterPro" id="IPR006045">
    <property type="entry name" value="Cupin_1"/>
</dbReference>
<dbReference type="Gene3D" id="2.60.120.10">
    <property type="entry name" value="Jelly Rolls"/>
    <property type="match status" value="1"/>
</dbReference>
<dbReference type="PANTHER" id="PTHR31238">
    <property type="entry name" value="GERMIN-LIKE PROTEIN SUBFAMILY 3 MEMBER 3"/>
    <property type="match status" value="1"/>
</dbReference>
<keyword evidence="1" id="KW-0732">Signal</keyword>
<sequence>MPSILSKAFVASLAFAAAQAIPTVRRADSIGDNTALLEKLITTPTEIKRQQKLWTKDGKELLDPESLVKATTFDFSLEQPGATTAGGAPTADVETFPILLGSGVTFNHVTLGACGIFLPHVHPRAHEFFVVVDGGEVEVTFTPEMGLLGGAGASPEITATLKKDAGIVFPQGAIHYQINNSSDCKPSNIYAVLTSENAGTTLVLQDPTLGNATITKRQVGVEDFASVRAVLPARAVSVVEQCIKRCNLS</sequence>
<dbReference type="AlphaFoldDB" id="A0A2V1DZ61"/>
<dbReference type="Proteomes" id="UP000244855">
    <property type="component" value="Unassembled WGS sequence"/>
</dbReference>